<dbReference type="EMBL" id="BRYA01000061">
    <property type="protein sequence ID" value="GMI35907.1"/>
    <property type="molecule type" value="Genomic_DNA"/>
</dbReference>
<accession>A0A9W7L7J7</accession>
<dbReference type="Proteomes" id="UP001165065">
    <property type="component" value="Unassembled WGS sequence"/>
</dbReference>
<evidence type="ECO:0000313" key="2">
    <source>
        <dbReference type="Proteomes" id="UP001165065"/>
    </source>
</evidence>
<comment type="caution">
    <text evidence="1">The sequence shown here is derived from an EMBL/GenBank/DDBJ whole genome shotgun (WGS) entry which is preliminary data.</text>
</comment>
<protein>
    <submittedName>
        <fullName evidence="1">Uncharacterized protein</fullName>
    </submittedName>
</protein>
<evidence type="ECO:0000313" key="1">
    <source>
        <dbReference type="EMBL" id="GMI35907.1"/>
    </source>
</evidence>
<dbReference type="AlphaFoldDB" id="A0A9W7L7J7"/>
<reference evidence="2" key="1">
    <citation type="journal article" date="2023" name="Commun. Biol.">
        <title>Genome analysis of Parmales, the sister group of diatoms, reveals the evolutionary specialization of diatoms from phago-mixotrophs to photoautotrophs.</title>
        <authorList>
            <person name="Ban H."/>
            <person name="Sato S."/>
            <person name="Yoshikawa S."/>
            <person name="Yamada K."/>
            <person name="Nakamura Y."/>
            <person name="Ichinomiya M."/>
            <person name="Sato N."/>
            <person name="Blanc-Mathieu R."/>
            <person name="Endo H."/>
            <person name="Kuwata A."/>
            <person name="Ogata H."/>
        </authorList>
    </citation>
    <scope>NUCLEOTIDE SEQUENCE [LARGE SCALE GENOMIC DNA]</scope>
</reference>
<keyword evidence="2" id="KW-1185">Reference proteome</keyword>
<name>A0A9W7L7J7_9STRA</name>
<sequence length="163" mass="17887">MEVVNSEDVALVAMNCIICAGKQIPVLGEISAAVEVLLGRVEEAGEVDELVGSIMKHVERVIPSIERFRGMAVDESTSRLFKDLANVMLKTSKHIASWTNMSCCFKLIMSSGVRKKLLDDEKNIKDLLHLIKTAVAIDTESTVETPEKKKLVVSPSGRKLSSF</sequence>
<organism evidence="1 2">
    <name type="scientific">Triparma columacea</name>
    <dbReference type="NCBI Taxonomy" id="722753"/>
    <lineage>
        <taxon>Eukaryota</taxon>
        <taxon>Sar</taxon>
        <taxon>Stramenopiles</taxon>
        <taxon>Ochrophyta</taxon>
        <taxon>Bolidophyceae</taxon>
        <taxon>Parmales</taxon>
        <taxon>Triparmaceae</taxon>
        <taxon>Triparma</taxon>
    </lineage>
</organism>
<proteinExistence type="predicted"/>
<dbReference type="OrthoDB" id="10350174at2759"/>
<gene>
    <name evidence="1" type="ORF">TrCOL_g9850</name>
</gene>